<dbReference type="Proteomes" id="UP000178885">
    <property type="component" value="Unassembled WGS sequence"/>
</dbReference>
<feature type="transmembrane region" description="Helical" evidence="3">
    <location>
        <begin position="86"/>
        <end position="103"/>
    </location>
</feature>
<dbReference type="FunFam" id="3.30.70.270:FF:000001">
    <property type="entry name" value="Diguanylate cyclase domain protein"/>
    <property type="match status" value="1"/>
</dbReference>
<comment type="caution">
    <text evidence="6">The sequence shown here is derived from an EMBL/GenBank/DDBJ whole genome shotgun (WGS) entry which is preliminary data.</text>
</comment>
<keyword evidence="3" id="KW-0812">Transmembrane</keyword>
<feature type="transmembrane region" description="Helical" evidence="3">
    <location>
        <begin position="189"/>
        <end position="211"/>
    </location>
</feature>
<dbReference type="GO" id="GO:1902201">
    <property type="term" value="P:negative regulation of bacterial-type flagellum-dependent cell motility"/>
    <property type="evidence" value="ECO:0007669"/>
    <property type="project" value="TreeGrafter"/>
</dbReference>
<name>A0A1F6TLE9_9PROT</name>
<accession>A0A1F6TLE9</accession>
<dbReference type="Gene3D" id="3.30.70.270">
    <property type="match status" value="1"/>
</dbReference>
<gene>
    <name evidence="6" type="ORF">A2151_07095</name>
</gene>
<evidence type="ECO:0000259" key="4">
    <source>
        <dbReference type="PROSITE" id="PS50885"/>
    </source>
</evidence>
<dbReference type="PANTHER" id="PTHR45138:SF9">
    <property type="entry name" value="DIGUANYLATE CYCLASE DGCM-RELATED"/>
    <property type="match status" value="1"/>
</dbReference>
<sequence length="673" mass="75678">MMHSGLSLFFQKNLVLVFFFYGFSFVFLAAAILFSFRALRAIGLANVFLYLLSFSLLHGVVEWIDMYQQYRLHVLHLGVGESVQHFRFYLLALSFVLLFLFGLSMNLREPTRTGGAGVAGRGLGIGIGIGIATLVLALAVAQGGVASADLTELESGVRYLLAFPAAVLAGTASYRLSRQEYKSILPKHYGRYFRISAVGFLLYGVFAGLVAPKSGTLVAPFFNQDTFFAQTGVPVQILRAVCALLISYAFVSALALKITFRLMNTFIVFFAMLGILGLAGYINLRLVTDSYRDIVKLEKEEKDFSYLYKSFNRMYGLLRSPIINAQDGKYLPLLKEYTADFEREYDSLKALAHEDRDEEEMIQRIATLYRQAIRQKAGSVSISAGELERLKALVGEINDIHSKEVADHKEDVLRNAENFSEVIFSVLLVSFMILIFSWSGVYRRMVLPAEQLRKGAHQIAEGNLQHRIAINTADEFQELANDFNAMGEKLLERTLKHQEAARKLEELSVKDELTSLYNRRYFNSKWEEELNRARRNKSELALLLMDLDDFKKYNDTHGHQAGDGLLRSVGAFLHDHLRRTDFACRYGGEEFAVIMPDAGKERAALVAEKLRSAIQDHVFPGEKTQPLGDVTITIGISSYPADSTELADLIKKADDALYEAKNRGKNRVYVYGT</sequence>
<proteinExistence type="predicted"/>
<feature type="transmembrane region" description="Helical" evidence="3">
    <location>
        <begin position="157"/>
        <end position="177"/>
    </location>
</feature>
<feature type="transmembrane region" description="Helical" evidence="3">
    <location>
        <begin position="14"/>
        <end position="36"/>
    </location>
</feature>
<feature type="transmembrane region" description="Helical" evidence="3">
    <location>
        <begin position="237"/>
        <end position="256"/>
    </location>
</feature>
<dbReference type="GO" id="GO:0052621">
    <property type="term" value="F:diguanylate cyclase activity"/>
    <property type="evidence" value="ECO:0007669"/>
    <property type="project" value="UniProtKB-EC"/>
</dbReference>
<dbReference type="PROSITE" id="PS50885">
    <property type="entry name" value="HAMP"/>
    <property type="match status" value="1"/>
</dbReference>
<dbReference type="CDD" id="cd01949">
    <property type="entry name" value="GGDEF"/>
    <property type="match status" value="1"/>
</dbReference>
<keyword evidence="3" id="KW-0472">Membrane</keyword>
<feature type="domain" description="HAMP" evidence="4">
    <location>
        <begin position="443"/>
        <end position="495"/>
    </location>
</feature>
<dbReference type="EC" id="2.7.7.65" evidence="1"/>
<dbReference type="InterPro" id="IPR043128">
    <property type="entry name" value="Rev_trsase/Diguanyl_cyclase"/>
</dbReference>
<feature type="domain" description="GGDEF" evidence="5">
    <location>
        <begin position="538"/>
        <end position="673"/>
    </location>
</feature>
<dbReference type="EMBL" id="MFSU01000092">
    <property type="protein sequence ID" value="OGI45908.1"/>
    <property type="molecule type" value="Genomic_DNA"/>
</dbReference>
<dbReference type="GO" id="GO:0007165">
    <property type="term" value="P:signal transduction"/>
    <property type="evidence" value="ECO:0007669"/>
    <property type="project" value="InterPro"/>
</dbReference>
<dbReference type="GO" id="GO:0043709">
    <property type="term" value="P:cell adhesion involved in single-species biofilm formation"/>
    <property type="evidence" value="ECO:0007669"/>
    <property type="project" value="TreeGrafter"/>
</dbReference>
<dbReference type="CDD" id="cd06225">
    <property type="entry name" value="HAMP"/>
    <property type="match status" value="1"/>
</dbReference>
<evidence type="ECO:0000313" key="6">
    <source>
        <dbReference type="EMBL" id="OGI45908.1"/>
    </source>
</evidence>
<comment type="catalytic activity">
    <reaction evidence="2">
        <text>2 GTP = 3',3'-c-di-GMP + 2 diphosphate</text>
        <dbReference type="Rhea" id="RHEA:24898"/>
        <dbReference type="ChEBI" id="CHEBI:33019"/>
        <dbReference type="ChEBI" id="CHEBI:37565"/>
        <dbReference type="ChEBI" id="CHEBI:58805"/>
        <dbReference type="EC" id="2.7.7.65"/>
    </reaction>
</comment>
<dbReference type="InterPro" id="IPR000160">
    <property type="entry name" value="GGDEF_dom"/>
</dbReference>
<dbReference type="SUPFAM" id="SSF55073">
    <property type="entry name" value="Nucleotide cyclase"/>
    <property type="match status" value="1"/>
</dbReference>
<dbReference type="SUPFAM" id="SSF158472">
    <property type="entry name" value="HAMP domain-like"/>
    <property type="match status" value="1"/>
</dbReference>
<evidence type="ECO:0000256" key="3">
    <source>
        <dbReference type="SAM" id="Phobius"/>
    </source>
</evidence>
<feature type="transmembrane region" description="Helical" evidence="3">
    <location>
        <begin position="48"/>
        <end position="66"/>
    </location>
</feature>
<dbReference type="SMART" id="SM00267">
    <property type="entry name" value="GGDEF"/>
    <property type="match status" value="1"/>
</dbReference>
<dbReference type="Pfam" id="PF00672">
    <property type="entry name" value="HAMP"/>
    <property type="match status" value="1"/>
</dbReference>
<dbReference type="PANTHER" id="PTHR45138">
    <property type="entry name" value="REGULATORY COMPONENTS OF SENSORY TRANSDUCTION SYSTEM"/>
    <property type="match status" value="1"/>
</dbReference>
<keyword evidence="3" id="KW-1133">Transmembrane helix</keyword>
<protein>
    <recommendedName>
        <fullName evidence="1">diguanylate cyclase</fullName>
        <ecNumber evidence="1">2.7.7.65</ecNumber>
    </recommendedName>
</protein>
<dbReference type="InterPro" id="IPR003660">
    <property type="entry name" value="HAMP_dom"/>
</dbReference>
<dbReference type="SMART" id="SM00304">
    <property type="entry name" value="HAMP"/>
    <property type="match status" value="1"/>
</dbReference>
<evidence type="ECO:0000256" key="2">
    <source>
        <dbReference type="ARBA" id="ARBA00034247"/>
    </source>
</evidence>
<feature type="transmembrane region" description="Helical" evidence="3">
    <location>
        <begin position="422"/>
        <end position="442"/>
    </location>
</feature>
<dbReference type="PROSITE" id="PS50887">
    <property type="entry name" value="GGDEF"/>
    <property type="match status" value="1"/>
</dbReference>
<dbReference type="InterPro" id="IPR050469">
    <property type="entry name" value="Diguanylate_Cyclase"/>
</dbReference>
<evidence type="ECO:0000256" key="1">
    <source>
        <dbReference type="ARBA" id="ARBA00012528"/>
    </source>
</evidence>
<reference evidence="6 7" key="1">
    <citation type="journal article" date="2016" name="Nat. Commun.">
        <title>Thousands of microbial genomes shed light on interconnected biogeochemical processes in an aquifer system.</title>
        <authorList>
            <person name="Anantharaman K."/>
            <person name="Brown C.T."/>
            <person name="Hug L.A."/>
            <person name="Sharon I."/>
            <person name="Castelle C.J."/>
            <person name="Probst A.J."/>
            <person name="Thomas B.C."/>
            <person name="Singh A."/>
            <person name="Wilkins M.J."/>
            <person name="Karaoz U."/>
            <person name="Brodie E.L."/>
            <person name="Williams K.H."/>
            <person name="Hubbard S.S."/>
            <person name="Banfield J.F."/>
        </authorList>
    </citation>
    <scope>NUCLEOTIDE SEQUENCE [LARGE SCALE GENOMIC DNA]</scope>
</reference>
<feature type="transmembrane region" description="Helical" evidence="3">
    <location>
        <begin position="263"/>
        <end position="282"/>
    </location>
</feature>
<dbReference type="Pfam" id="PF00990">
    <property type="entry name" value="GGDEF"/>
    <property type="match status" value="1"/>
</dbReference>
<dbReference type="STRING" id="1817760.A2151_07095"/>
<organism evidence="6 7">
    <name type="scientific">Candidatus Muproteobacteria bacterium RBG_16_65_34</name>
    <dbReference type="NCBI Taxonomy" id="1817760"/>
    <lineage>
        <taxon>Bacteria</taxon>
        <taxon>Pseudomonadati</taxon>
        <taxon>Pseudomonadota</taxon>
        <taxon>Candidatus Muproteobacteria</taxon>
    </lineage>
</organism>
<dbReference type="Gene3D" id="6.10.340.10">
    <property type="match status" value="1"/>
</dbReference>
<dbReference type="AlphaFoldDB" id="A0A1F6TLE9"/>
<evidence type="ECO:0000259" key="5">
    <source>
        <dbReference type="PROSITE" id="PS50887"/>
    </source>
</evidence>
<evidence type="ECO:0000313" key="7">
    <source>
        <dbReference type="Proteomes" id="UP000178885"/>
    </source>
</evidence>
<dbReference type="GO" id="GO:0005886">
    <property type="term" value="C:plasma membrane"/>
    <property type="evidence" value="ECO:0007669"/>
    <property type="project" value="TreeGrafter"/>
</dbReference>
<feature type="transmembrane region" description="Helical" evidence="3">
    <location>
        <begin position="123"/>
        <end position="145"/>
    </location>
</feature>
<dbReference type="InterPro" id="IPR029787">
    <property type="entry name" value="Nucleotide_cyclase"/>
</dbReference>
<dbReference type="NCBIfam" id="TIGR00254">
    <property type="entry name" value="GGDEF"/>
    <property type="match status" value="1"/>
</dbReference>